<proteinExistence type="predicted"/>
<comment type="caution">
    <text evidence="3">The sequence shown here is derived from an EMBL/GenBank/DDBJ whole genome shotgun (WGS) entry which is preliminary data.</text>
</comment>
<gene>
    <name evidence="3" type="ORF">OW729_12130</name>
</gene>
<dbReference type="RefSeq" id="WP_268061785.1">
    <property type="nucleotide sequence ID" value="NZ_JAPQFJ010000012.1"/>
</dbReference>
<keyword evidence="1" id="KW-0732">Signal</keyword>
<accession>A0ABT4DE06</accession>
<protein>
    <recommendedName>
        <fullName evidence="5">SbsA Ig-like domain-containing protein</fullName>
    </recommendedName>
</protein>
<evidence type="ECO:0000256" key="1">
    <source>
        <dbReference type="ARBA" id="ARBA00022729"/>
    </source>
</evidence>
<evidence type="ECO:0000313" key="4">
    <source>
        <dbReference type="Proteomes" id="UP001144612"/>
    </source>
</evidence>
<evidence type="ECO:0008006" key="5">
    <source>
        <dbReference type="Google" id="ProtNLM"/>
    </source>
</evidence>
<organism evidence="3 4">
    <name type="scientific">Clostridium brassicae</name>
    <dbReference type="NCBI Taxonomy" id="2999072"/>
    <lineage>
        <taxon>Bacteria</taxon>
        <taxon>Bacillati</taxon>
        <taxon>Bacillota</taxon>
        <taxon>Clostridia</taxon>
        <taxon>Eubacteriales</taxon>
        <taxon>Clostridiaceae</taxon>
        <taxon>Clostridium</taxon>
    </lineage>
</organism>
<sequence length="626" mass="66291">MDETSAEDKDNYTVTDKDGNNVRISSADLTDKDEVTLTLSKDLEDGDSYKVAIEDVEDKAGNKVADVSKTFQAKETNSVSDVKATYYDAGSSSQKLIIDFDRKMLADGSRYAINNLENYDLTDGTTTINLSDYDDVDIKVVEDAHKVEIKLPGSDAATNDDRFDFSNGTFNLTINKVKDTNENISDILTKTIVANANNIGLDSDNDKPMAVDQETIKLVFDEELTFDKNDIQIKYGTFAGDVFTPDSADAIITPASTNITRENGKTIVTYTLKEEDQLSYNGQYKGHDVAVTTKATVESKNTYGDTITPNQTWKLKDEIAPALAKLEETAGGDPTSTVKYDVPMDDRSDFEDAVKIVAFDSTTKTATIQLVFQENLTNANINEYTFKTDDSDVDVVSATLIAPNTIQVVVDTDDNSTDYSSVDDFIGLGITTGSNEVFDTAADANKAVVNAEVEIKDQTAIDAAQQAVADAQKVAAAKTAIAGGTYTNLEVADTNDAAQKLAAVQAVVDGLKGDTTATVTADGANFSVAISLNAANDTASITTATFVQSDAGKVAEAKATIQGLGIAWNTDLATTITDATTAIGGATLPAGVTATAAEGTDANAGKVVITITSGAVTDSTIVIAQP</sequence>
<keyword evidence="4" id="KW-1185">Reference proteome</keyword>
<dbReference type="InterPro" id="IPR014755">
    <property type="entry name" value="Cu-Rt/internalin_Ig-like"/>
</dbReference>
<reference evidence="3" key="1">
    <citation type="submission" date="2022-12" db="EMBL/GenBank/DDBJ databases">
        <title>Clostridium sp. nov., isolated from industrial wastewater.</title>
        <authorList>
            <person name="Jiayan W."/>
        </authorList>
    </citation>
    <scope>NUCLEOTIDE SEQUENCE</scope>
    <source>
        <strain evidence="3">ZC22-4</strain>
    </source>
</reference>
<dbReference type="EMBL" id="JAPQFJ010000012">
    <property type="protein sequence ID" value="MCY6959356.1"/>
    <property type="molecule type" value="Genomic_DNA"/>
</dbReference>
<dbReference type="Gene3D" id="2.60.40.1220">
    <property type="match status" value="1"/>
</dbReference>
<name>A0ABT4DE06_9CLOT</name>
<evidence type="ECO:0000313" key="3">
    <source>
        <dbReference type="EMBL" id="MCY6959356.1"/>
    </source>
</evidence>
<feature type="compositionally biased region" description="Basic and acidic residues" evidence="2">
    <location>
        <begin position="1"/>
        <end position="20"/>
    </location>
</feature>
<dbReference type="Proteomes" id="UP001144612">
    <property type="component" value="Unassembled WGS sequence"/>
</dbReference>
<evidence type="ECO:0000256" key="2">
    <source>
        <dbReference type="SAM" id="MobiDB-lite"/>
    </source>
</evidence>
<feature type="region of interest" description="Disordered" evidence="2">
    <location>
        <begin position="1"/>
        <end position="25"/>
    </location>
</feature>